<dbReference type="InterPro" id="IPR013894">
    <property type="entry name" value="RMI1_OB"/>
</dbReference>
<dbReference type="STRING" id="78915.A0A4P9XPI7"/>
<organism evidence="5 6">
    <name type="scientific">Thamnocephalis sphaerospora</name>
    <dbReference type="NCBI Taxonomy" id="78915"/>
    <lineage>
        <taxon>Eukaryota</taxon>
        <taxon>Fungi</taxon>
        <taxon>Fungi incertae sedis</taxon>
        <taxon>Zoopagomycota</taxon>
        <taxon>Zoopagomycotina</taxon>
        <taxon>Zoopagomycetes</taxon>
        <taxon>Zoopagales</taxon>
        <taxon>Sigmoideomycetaceae</taxon>
        <taxon>Thamnocephalis</taxon>
    </lineage>
</organism>
<dbReference type="OrthoDB" id="341511at2759"/>
<dbReference type="SMART" id="SM01161">
    <property type="entry name" value="DUF1767"/>
    <property type="match status" value="1"/>
</dbReference>
<keyword evidence="6" id="KW-1185">Reference proteome</keyword>
<evidence type="ECO:0000256" key="3">
    <source>
        <dbReference type="SAM" id="MobiDB-lite"/>
    </source>
</evidence>
<evidence type="ECO:0000256" key="2">
    <source>
        <dbReference type="ARBA" id="ARBA00018987"/>
    </source>
</evidence>
<feature type="region of interest" description="Disordered" evidence="3">
    <location>
        <begin position="108"/>
        <end position="141"/>
    </location>
</feature>
<dbReference type="GO" id="GO:0000724">
    <property type="term" value="P:double-strand break repair via homologous recombination"/>
    <property type="evidence" value="ECO:0007669"/>
    <property type="project" value="TreeGrafter"/>
</dbReference>
<dbReference type="GO" id="GO:0016604">
    <property type="term" value="C:nuclear body"/>
    <property type="evidence" value="ECO:0007669"/>
    <property type="project" value="TreeGrafter"/>
</dbReference>
<comment type="similarity">
    <text evidence="1">Belongs to the RMI1 family.</text>
</comment>
<proteinExistence type="inferred from homology"/>
<accession>A0A4P9XPI7</accession>
<evidence type="ECO:0000259" key="4">
    <source>
        <dbReference type="Pfam" id="PF08585"/>
    </source>
</evidence>
<feature type="compositionally biased region" description="Low complexity" evidence="3">
    <location>
        <begin position="214"/>
        <end position="228"/>
    </location>
</feature>
<gene>
    <name evidence="5" type="ORF">THASP1DRAFT_30284</name>
</gene>
<dbReference type="Gene3D" id="2.40.50.770">
    <property type="entry name" value="RecQ-mediated genome instability protein Rmi1, C-terminal domain"/>
    <property type="match status" value="1"/>
</dbReference>
<dbReference type="AlphaFoldDB" id="A0A4P9XPI7"/>
<feature type="domain" description="RecQ mediated genome instability protein 1 OB-fold" evidence="4">
    <location>
        <begin position="64"/>
        <end position="212"/>
    </location>
</feature>
<evidence type="ECO:0000313" key="5">
    <source>
        <dbReference type="EMBL" id="RKP07906.1"/>
    </source>
</evidence>
<reference evidence="6" key="1">
    <citation type="journal article" date="2018" name="Nat. Microbiol.">
        <title>Leveraging single-cell genomics to expand the fungal tree of life.</title>
        <authorList>
            <person name="Ahrendt S.R."/>
            <person name="Quandt C.A."/>
            <person name="Ciobanu D."/>
            <person name="Clum A."/>
            <person name="Salamov A."/>
            <person name="Andreopoulos B."/>
            <person name="Cheng J.F."/>
            <person name="Woyke T."/>
            <person name="Pelin A."/>
            <person name="Henrissat B."/>
            <person name="Reynolds N.K."/>
            <person name="Benny G.L."/>
            <person name="Smith M.E."/>
            <person name="James T.Y."/>
            <person name="Grigoriev I.V."/>
        </authorList>
    </citation>
    <scope>NUCLEOTIDE SEQUENCE [LARGE SCALE GENOMIC DNA]</scope>
    <source>
        <strain evidence="6">RSA 1356</strain>
    </source>
</reference>
<evidence type="ECO:0000256" key="1">
    <source>
        <dbReference type="ARBA" id="ARBA00006395"/>
    </source>
</evidence>
<dbReference type="GO" id="GO:0000712">
    <property type="term" value="P:resolution of meiotic recombination intermediates"/>
    <property type="evidence" value="ECO:0007669"/>
    <property type="project" value="TreeGrafter"/>
</dbReference>
<dbReference type="PANTHER" id="PTHR14790">
    <property type="entry name" value="RECQ-MEDIATED GENOME INSTABILITY PROTEIN 1 RMI1"/>
    <property type="match status" value="1"/>
</dbReference>
<protein>
    <recommendedName>
        <fullName evidence="2">RecQ-mediated genome instability protein 1</fullName>
    </recommendedName>
</protein>
<dbReference type="Pfam" id="PF08585">
    <property type="entry name" value="RMI1_N_C"/>
    <property type="match status" value="1"/>
</dbReference>
<name>A0A4P9XPI7_9FUNG</name>
<dbReference type="GO" id="GO:0031422">
    <property type="term" value="C:RecQ family helicase-topoisomerase III complex"/>
    <property type="evidence" value="ECO:0007669"/>
    <property type="project" value="TreeGrafter"/>
</dbReference>
<feature type="region of interest" description="Disordered" evidence="3">
    <location>
        <begin position="214"/>
        <end position="237"/>
    </location>
</feature>
<dbReference type="PANTHER" id="PTHR14790:SF15">
    <property type="entry name" value="RECQ-MEDIATED GENOME INSTABILITY PROTEIN 1"/>
    <property type="match status" value="1"/>
</dbReference>
<dbReference type="InterPro" id="IPR042470">
    <property type="entry name" value="RMI1_N_C_sf"/>
</dbReference>
<dbReference type="EMBL" id="KZ992659">
    <property type="protein sequence ID" value="RKP07906.1"/>
    <property type="molecule type" value="Genomic_DNA"/>
</dbReference>
<evidence type="ECO:0000313" key="6">
    <source>
        <dbReference type="Proteomes" id="UP000271241"/>
    </source>
</evidence>
<sequence>MNTRLTSLRQQLLARQARPTDDWLAQCVRNVQHDCADAALLDTVWQRFLRLPLASTSAPVLPPDALHAHKVMLQACVLELASVDEIGYSRQRVLDACIGELRPGGVRQPRELLENEDGDDGGVDGGTSMRRPGGATDFSDNHVEEAKGLPRGTLKLTLTDGHQAIYGLEHERISALDVRMPIGSKASIILILGAEIRRGVALLRASSVRVLCSSGNTESSANSENTNGQAVEAANNSGEISKEELALRLQMELNRISDASVAGAQQSR</sequence>
<dbReference type="Proteomes" id="UP000271241">
    <property type="component" value="Unassembled WGS sequence"/>
</dbReference>